<proteinExistence type="predicted"/>
<accession>A0AAD3P5G0</accession>
<organism evidence="1 2">
    <name type="scientific">Nepenthes gracilis</name>
    <name type="common">Slender pitcher plant</name>
    <dbReference type="NCBI Taxonomy" id="150966"/>
    <lineage>
        <taxon>Eukaryota</taxon>
        <taxon>Viridiplantae</taxon>
        <taxon>Streptophyta</taxon>
        <taxon>Embryophyta</taxon>
        <taxon>Tracheophyta</taxon>
        <taxon>Spermatophyta</taxon>
        <taxon>Magnoliopsida</taxon>
        <taxon>eudicotyledons</taxon>
        <taxon>Gunneridae</taxon>
        <taxon>Pentapetalae</taxon>
        <taxon>Caryophyllales</taxon>
        <taxon>Nepenthaceae</taxon>
        <taxon>Nepenthes</taxon>
    </lineage>
</organism>
<dbReference type="AlphaFoldDB" id="A0AAD3P5G0"/>
<sequence length="88" mass="10073">MSLITKRVRSESIWVMPDHEHPKIIQLDTPMPEIKVFMWAHNWNTVSAHGVNLIHSCQGTMEYHGAKATEPALSDQWILMLDGVISQH</sequence>
<comment type="caution">
    <text evidence="1">The sequence shown here is derived from an EMBL/GenBank/DDBJ whole genome shotgun (WGS) entry which is preliminary data.</text>
</comment>
<keyword evidence="2" id="KW-1185">Reference proteome</keyword>
<name>A0AAD3P5G0_NEPGR</name>
<gene>
    <name evidence="1" type="ORF">Nepgr_001705</name>
</gene>
<protein>
    <submittedName>
        <fullName evidence="1">Uncharacterized protein</fullName>
    </submittedName>
</protein>
<dbReference type="EMBL" id="BSYO01000001">
    <property type="protein sequence ID" value="GMG99865.1"/>
    <property type="molecule type" value="Genomic_DNA"/>
</dbReference>
<evidence type="ECO:0000313" key="1">
    <source>
        <dbReference type="EMBL" id="GMG99865.1"/>
    </source>
</evidence>
<evidence type="ECO:0000313" key="2">
    <source>
        <dbReference type="Proteomes" id="UP001279734"/>
    </source>
</evidence>
<reference evidence="1" key="1">
    <citation type="submission" date="2023-05" db="EMBL/GenBank/DDBJ databases">
        <title>Nepenthes gracilis genome sequencing.</title>
        <authorList>
            <person name="Fukushima K."/>
        </authorList>
    </citation>
    <scope>NUCLEOTIDE SEQUENCE</scope>
    <source>
        <strain evidence="1">SING2019-196</strain>
    </source>
</reference>
<dbReference type="Proteomes" id="UP001279734">
    <property type="component" value="Unassembled WGS sequence"/>
</dbReference>